<sequence>MSLDNSTVAKIARLARIRVGADEQPHLASELNHVLGWIEQLSEVDTKGVEPMTSVAPMTQRLRPDQVALENDRDAVLANAPESVAGFYVVPKVVE</sequence>
<comment type="subunit">
    <text evidence="1">Heterotrimer of A, B and C subunits.</text>
</comment>
<dbReference type="InterPro" id="IPR036113">
    <property type="entry name" value="Asp/Glu-ADT_sf_sub_c"/>
</dbReference>
<reference evidence="2" key="1">
    <citation type="submission" date="2021-02" db="EMBL/GenBank/DDBJ databases">
        <title>Genome sequence of Rhodospirillales sp. strain TMPK1 isolated from soil.</title>
        <authorList>
            <person name="Nakai R."/>
            <person name="Kusada H."/>
            <person name="Tamaki H."/>
        </authorList>
    </citation>
    <scope>NUCLEOTIDE SEQUENCE</scope>
    <source>
        <strain evidence="2">TMPK1</strain>
    </source>
</reference>
<comment type="catalytic activity">
    <reaction evidence="1">
        <text>L-glutamyl-tRNA(Gln) + L-glutamine + ATP + H2O = L-glutaminyl-tRNA(Gln) + L-glutamate + ADP + phosphate + H(+)</text>
        <dbReference type="Rhea" id="RHEA:17521"/>
        <dbReference type="Rhea" id="RHEA-COMP:9681"/>
        <dbReference type="Rhea" id="RHEA-COMP:9684"/>
        <dbReference type="ChEBI" id="CHEBI:15377"/>
        <dbReference type="ChEBI" id="CHEBI:15378"/>
        <dbReference type="ChEBI" id="CHEBI:29985"/>
        <dbReference type="ChEBI" id="CHEBI:30616"/>
        <dbReference type="ChEBI" id="CHEBI:43474"/>
        <dbReference type="ChEBI" id="CHEBI:58359"/>
        <dbReference type="ChEBI" id="CHEBI:78520"/>
        <dbReference type="ChEBI" id="CHEBI:78521"/>
        <dbReference type="ChEBI" id="CHEBI:456216"/>
    </reaction>
</comment>
<dbReference type="GO" id="GO:0006450">
    <property type="term" value="P:regulation of translational fidelity"/>
    <property type="evidence" value="ECO:0007669"/>
    <property type="project" value="InterPro"/>
</dbReference>
<dbReference type="GO" id="GO:0050567">
    <property type="term" value="F:glutaminyl-tRNA synthase (glutamine-hydrolyzing) activity"/>
    <property type="evidence" value="ECO:0007669"/>
    <property type="project" value="UniProtKB-UniRule"/>
</dbReference>
<dbReference type="PANTHER" id="PTHR15004">
    <property type="entry name" value="GLUTAMYL-TRNA(GLN) AMIDOTRANSFERASE SUBUNIT C, MITOCHONDRIAL"/>
    <property type="match status" value="1"/>
</dbReference>
<dbReference type="EC" id="6.3.5.-" evidence="1"/>
<evidence type="ECO:0000313" key="3">
    <source>
        <dbReference type="Proteomes" id="UP000681075"/>
    </source>
</evidence>
<dbReference type="NCBIfam" id="TIGR00135">
    <property type="entry name" value="gatC"/>
    <property type="match status" value="1"/>
</dbReference>
<dbReference type="GO" id="GO:0006412">
    <property type="term" value="P:translation"/>
    <property type="evidence" value="ECO:0007669"/>
    <property type="project" value="UniProtKB-UniRule"/>
</dbReference>
<name>A0A8S8X958_9PROT</name>
<keyword evidence="3" id="KW-1185">Reference proteome</keyword>
<dbReference type="AlphaFoldDB" id="A0A8S8X958"/>
<proteinExistence type="inferred from homology"/>
<comment type="similarity">
    <text evidence="1">Belongs to the GatC family.</text>
</comment>
<comment type="caution">
    <text evidence="2">The sequence shown here is derived from an EMBL/GenBank/DDBJ whole genome shotgun (WGS) entry which is preliminary data.</text>
</comment>
<dbReference type="EMBL" id="BOPV01000001">
    <property type="protein sequence ID" value="GIL37855.1"/>
    <property type="molecule type" value="Genomic_DNA"/>
</dbReference>
<keyword evidence="1" id="KW-0648">Protein biosynthesis</keyword>
<keyword evidence="1" id="KW-0547">Nucleotide-binding</keyword>
<dbReference type="Gene3D" id="1.10.20.60">
    <property type="entry name" value="Glu-tRNAGln amidotransferase C subunit, N-terminal domain"/>
    <property type="match status" value="1"/>
</dbReference>
<dbReference type="GO" id="GO:0070681">
    <property type="term" value="P:glutaminyl-tRNAGln biosynthesis via transamidation"/>
    <property type="evidence" value="ECO:0007669"/>
    <property type="project" value="TreeGrafter"/>
</dbReference>
<dbReference type="GO" id="GO:0005524">
    <property type="term" value="F:ATP binding"/>
    <property type="evidence" value="ECO:0007669"/>
    <property type="project" value="UniProtKB-KW"/>
</dbReference>
<keyword evidence="1" id="KW-0067">ATP-binding</keyword>
<accession>A0A8S8X958</accession>
<dbReference type="SUPFAM" id="SSF141000">
    <property type="entry name" value="Glu-tRNAGln amidotransferase C subunit"/>
    <property type="match status" value="1"/>
</dbReference>
<evidence type="ECO:0000313" key="2">
    <source>
        <dbReference type="EMBL" id="GIL37855.1"/>
    </source>
</evidence>
<dbReference type="Pfam" id="PF02686">
    <property type="entry name" value="GatC"/>
    <property type="match status" value="1"/>
</dbReference>
<dbReference type="InterPro" id="IPR003837">
    <property type="entry name" value="GatC"/>
</dbReference>
<comment type="function">
    <text evidence="1">Allows the formation of correctly charged Asn-tRNA(Asn) or Gln-tRNA(Gln) through the transamidation of misacylated Asp-tRNA(Asn) or Glu-tRNA(Gln) in organisms which lack either or both of asparaginyl-tRNA or glutaminyl-tRNA synthetases. The reaction takes place in the presence of glutamine and ATP through an activated phospho-Asp-tRNA(Asn) or phospho-Glu-tRNA(Gln).</text>
</comment>
<protein>
    <recommendedName>
        <fullName evidence="1">Aspartyl/glutamyl-tRNA(Asn/Gln) amidotransferase subunit C</fullName>
        <shortName evidence="1">Asp/Glu-ADT subunit C</shortName>
        <ecNumber evidence="1">6.3.5.-</ecNumber>
    </recommendedName>
</protein>
<gene>
    <name evidence="1 2" type="primary">gatC</name>
    <name evidence="2" type="ORF">TMPK1_00920</name>
</gene>
<evidence type="ECO:0000256" key="1">
    <source>
        <dbReference type="HAMAP-Rule" id="MF_00122"/>
    </source>
</evidence>
<dbReference type="Proteomes" id="UP000681075">
    <property type="component" value="Unassembled WGS sequence"/>
</dbReference>
<organism evidence="2 3">
    <name type="scientific">Roseiterribacter gracilis</name>
    <dbReference type="NCBI Taxonomy" id="2812848"/>
    <lineage>
        <taxon>Bacteria</taxon>
        <taxon>Pseudomonadati</taxon>
        <taxon>Pseudomonadota</taxon>
        <taxon>Alphaproteobacteria</taxon>
        <taxon>Rhodospirillales</taxon>
        <taxon>Roseiterribacteraceae</taxon>
        <taxon>Roseiterribacter</taxon>
    </lineage>
</organism>
<dbReference type="RefSeq" id="WP_420240753.1">
    <property type="nucleotide sequence ID" value="NZ_BOPV01000001.1"/>
</dbReference>
<dbReference type="HAMAP" id="MF_00122">
    <property type="entry name" value="GatC"/>
    <property type="match status" value="1"/>
</dbReference>
<dbReference type="PANTHER" id="PTHR15004:SF0">
    <property type="entry name" value="GLUTAMYL-TRNA(GLN) AMIDOTRANSFERASE SUBUNIT C, MITOCHONDRIAL"/>
    <property type="match status" value="1"/>
</dbReference>
<keyword evidence="1" id="KW-0436">Ligase</keyword>
<comment type="catalytic activity">
    <reaction evidence="1">
        <text>L-aspartyl-tRNA(Asn) + L-glutamine + ATP + H2O = L-asparaginyl-tRNA(Asn) + L-glutamate + ADP + phosphate + 2 H(+)</text>
        <dbReference type="Rhea" id="RHEA:14513"/>
        <dbReference type="Rhea" id="RHEA-COMP:9674"/>
        <dbReference type="Rhea" id="RHEA-COMP:9677"/>
        <dbReference type="ChEBI" id="CHEBI:15377"/>
        <dbReference type="ChEBI" id="CHEBI:15378"/>
        <dbReference type="ChEBI" id="CHEBI:29985"/>
        <dbReference type="ChEBI" id="CHEBI:30616"/>
        <dbReference type="ChEBI" id="CHEBI:43474"/>
        <dbReference type="ChEBI" id="CHEBI:58359"/>
        <dbReference type="ChEBI" id="CHEBI:78515"/>
        <dbReference type="ChEBI" id="CHEBI:78516"/>
        <dbReference type="ChEBI" id="CHEBI:456216"/>
    </reaction>
</comment>